<dbReference type="SUPFAM" id="SSF46689">
    <property type="entry name" value="Homeodomain-like"/>
    <property type="match status" value="2"/>
</dbReference>
<evidence type="ECO:0000256" key="5">
    <source>
        <dbReference type="ARBA" id="ARBA00023015"/>
    </source>
</evidence>
<dbReference type="InterPro" id="IPR009057">
    <property type="entry name" value="Homeodomain-like_sf"/>
</dbReference>
<dbReference type="SUPFAM" id="SSF52172">
    <property type="entry name" value="CheY-like"/>
    <property type="match status" value="1"/>
</dbReference>
<feature type="domain" description="HTH araC/xylS-type" evidence="9">
    <location>
        <begin position="417"/>
        <end position="515"/>
    </location>
</feature>
<dbReference type="PROSITE" id="PS01124">
    <property type="entry name" value="HTH_ARAC_FAMILY_2"/>
    <property type="match status" value="1"/>
</dbReference>
<dbReference type="GO" id="GO:0043565">
    <property type="term" value="F:sequence-specific DNA binding"/>
    <property type="evidence" value="ECO:0007669"/>
    <property type="project" value="InterPro"/>
</dbReference>
<dbReference type="PANTHER" id="PTHR42713">
    <property type="entry name" value="HISTIDINE KINASE-RELATED"/>
    <property type="match status" value="1"/>
</dbReference>
<dbReference type="Pfam" id="PF12833">
    <property type="entry name" value="HTH_18"/>
    <property type="match status" value="1"/>
</dbReference>
<accession>A0A5Q2THD8</accession>
<comment type="subcellular location">
    <subcellularLocation>
        <location evidence="1">Cytoplasm</location>
    </subcellularLocation>
</comment>
<keyword evidence="7" id="KW-0804">Transcription</keyword>
<evidence type="ECO:0000259" key="10">
    <source>
        <dbReference type="PROSITE" id="PS50110"/>
    </source>
</evidence>
<organism evidence="11 12">
    <name type="scientific">Gracilibacillus salitolerans</name>
    <dbReference type="NCBI Taxonomy" id="2663022"/>
    <lineage>
        <taxon>Bacteria</taxon>
        <taxon>Bacillati</taxon>
        <taxon>Bacillota</taxon>
        <taxon>Bacilli</taxon>
        <taxon>Bacillales</taxon>
        <taxon>Bacillaceae</taxon>
        <taxon>Gracilibacillus</taxon>
    </lineage>
</organism>
<keyword evidence="6" id="KW-0238">DNA-binding</keyword>
<dbReference type="GO" id="GO:0003700">
    <property type="term" value="F:DNA-binding transcription factor activity"/>
    <property type="evidence" value="ECO:0007669"/>
    <property type="project" value="InterPro"/>
</dbReference>
<dbReference type="SMART" id="SM00342">
    <property type="entry name" value="HTH_ARAC"/>
    <property type="match status" value="1"/>
</dbReference>
<dbReference type="InterPro" id="IPR018060">
    <property type="entry name" value="HTH_AraC"/>
</dbReference>
<dbReference type="Pfam" id="PF00072">
    <property type="entry name" value="Response_reg"/>
    <property type="match status" value="1"/>
</dbReference>
<reference evidence="11 12" key="1">
    <citation type="submission" date="2019-11" db="EMBL/GenBank/DDBJ databases">
        <title>Gracilibacillus salitolerans sp. nov., a moderate halophile isolated from a saline soil in northwest China.</title>
        <authorList>
            <person name="Gan L."/>
        </authorList>
    </citation>
    <scope>NUCLEOTIDE SEQUENCE [LARGE SCALE GENOMIC DNA]</scope>
    <source>
        <strain evidence="11 12">SCU50</strain>
    </source>
</reference>
<keyword evidence="12" id="KW-1185">Reference proteome</keyword>
<evidence type="ECO:0000256" key="2">
    <source>
        <dbReference type="ARBA" id="ARBA00022490"/>
    </source>
</evidence>
<keyword evidence="3 8" id="KW-0597">Phosphoprotein</keyword>
<dbReference type="SMART" id="SM00448">
    <property type="entry name" value="REC"/>
    <property type="match status" value="1"/>
</dbReference>
<keyword evidence="5" id="KW-0805">Transcription regulation</keyword>
<evidence type="ECO:0000256" key="6">
    <source>
        <dbReference type="ARBA" id="ARBA00023125"/>
    </source>
</evidence>
<dbReference type="CDD" id="cd17536">
    <property type="entry name" value="REC_YesN-like"/>
    <property type="match status" value="1"/>
</dbReference>
<name>A0A5Q2THD8_9BACI</name>
<evidence type="ECO:0000256" key="7">
    <source>
        <dbReference type="ARBA" id="ARBA00023163"/>
    </source>
</evidence>
<dbReference type="GO" id="GO:0005737">
    <property type="term" value="C:cytoplasm"/>
    <property type="evidence" value="ECO:0007669"/>
    <property type="project" value="UniProtKB-SubCell"/>
</dbReference>
<dbReference type="InterPro" id="IPR051552">
    <property type="entry name" value="HptR"/>
</dbReference>
<dbReference type="PANTHER" id="PTHR42713:SF3">
    <property type="entry name" value="TRANSCRIPTIONAL REGULATORY PROTEIN HPTR"/>
    <property type="match status" value="1"/>
</dbReference>
<dbReference type="AlphaFoldDB" id="A0A5Q2THD8"/>
<dbReference type="InterPro" id="IPR011006">
    <property type="entry name" value="CheY-like_superfamily"/>
</dbReference>
<evidence type="ECO:0000256" key="1">
    <source>
        <dbReference type="ARBA" id="ARBA00004496"/>
    </source>
</evidence>
<gene>
    <name evidence="11" type="ORF">GI584_05755</name>
</gene>
<dbReference type="RefSeq" id="WP_153790574.1">
    <property type="nucleotide sequence ID" value="NZ_CP045915.1"/>
</dbReference>
<dbReference type="PROSITE" id="PS50110">
    <property type="entry name" value="RESPONSE_REGULATORY"/>
    <property type="match status" value="1"/>
</dbReference>
<dbReference type="InterPro" id="IPR020449">
    <property type="entry name" value="Tscrpt_reg_AraC-type_HTH"/>
</dbReference>
<dbReference type="Proteomes" id="UP000339690">
    <property type="component" value="Chromosome"/>
</dbReference>
<proteinExistence type="predicted"/>
<feature type="domain" description="Response regulatory" evidence="10">
    <location>
        <begin position="5"/>
        <end position="122"/>
    </location>
</feature>
<keyword evidence="2" id="KW-0963">Cytoplasm</keyword>
<dbReference type="InterPro" id="IPR001789">
    <property type="entry name" value="Sig_transdc_resp-reg_receiver"/>
</dbReference>
<evidence type="ECO:0000259" key="9">
    <source>
        <dbReference type="PROSITE" id="PS01124"/>
    </source>
</evidence>
<dbReference type="EMBL" id="CP045915">
    <property type="protein sequence ID" value="QGH33551.1"/>
    <property type="molecule type" value="Genomic_DNA"/>
</dbReference>
<dbReference type="GO" id="GO:0000160">
    <property type="term" value="P:phosphorelay signal transduction system"/>
    <property type="evidence" value="ECO:0007669"/>
    <property type="project" value="UniProtKB-KW"/>
</dbReference>
<evidence type="ECO:0000256" key="8">
    <source>
        <dbReference type="PROSITE-ProRule" id="PRU00169"/>
    </source>
</evidence>
<dbReference type="KEGG" id="grc:GI584_05755"/>
<evidence type="ECO:0000256" key="3">
    <source>
        <dbReference type="ARBA" id="ARBA00022553"/>
    </source>
</evidence>
<sequence length="521" mass="60913">MKVCDVLIVDDEIKTRQGLTKLIEMNAPNWSVVETARNGYDAIEKMKELNPELVLTDIRMPNMDGIDLAKELYQEFPDTKVVMLTGYKDLKYAQAAIRHGVLDFLLKPCPEKELLKVLDKTYRTIMEEMKEREEHLMEKQLIDENTIRSLMLRLPYDHTRLEKIKKDYLQKEVLLFKVTTYFPKTKSYRSKDLSLLQLSVSSVTEELLEKFDLSGILLPVLHDIYAIFIDSHTPISSFVQTLSKTINEVLGITVETHQSGLIEDLVQIPIHLENFIAKRNHMNRVTISSEEMTDTNLKIHTLNQNKIRIVHDEIMSKMMLGQVNEVKSYINNYITDLKTLSMEDAKVEVLILVLSFYEIIQKELTENNPEVGVGIQISQFHLLDEIDEVVDWARKHEELFYKELNTWFKSKNENIVAKSIRYIEDHYMESCNLKEVANFVHLSPNYFSNLFKKEKSESFVNYVTKFRIDKAKLLLSNTEMKIFEIAESVGYDDSNYFTTVFKRLTKMSPREYRNQGSKKII</sequence>
<protein>
    <submittedName>
        <fullName evidence="11">Response regulator</fullName>
    </submittedName>
</protein>
<dbReference type="Gene3D" id="1.10.10.60">
    <property type="entry name" value="Homeodomain-like"/>
    <property type="match status" value="2"/>
</dbReference>
<evidence type="ECO:0000256" key="4">
    <source>
        <dbReference type="ARBA" id="ARBA00023012"/>
    </source>
</evidence>
<dbReference type="InterPro" id="IPR018062">
    <property type="entry name" value="HTH_AraC-typ_CS"/>
</dbReference>
<keyword evidence="4" id="KW-0902">Two-component regulatory system</keyword>
<dbReference type="Gene3D" id="3.40.50.2300">
    <property type="match status" value="1"/>
</dbReference>
<dbReference type="PRINTS" id="PR00032">
    <property type="entry name" value="HTHARAC"/>
</dbReference>
<evidence type="ECO:0000313" key="11">
    <source>
        <dbReference type="EMBL" id="QGH33551.1"/>
    </source>
</evidence>
<feature type="modified residue" description="4-aspartylphosphate" evidence="8">
    <location>
        <position position="57"/>
    </location>
</feature>
<dbReference type="PROSITE" id="PS00041">
    <property type="entry name" value="HTH_ARAC_FAMILY_1"/>
    <property type="match status" value="1"/>
</dbReference>
<evidence type="ECO:0000313" key="12">
    <source>
        <dbReference type="Proteomes" id="UP000339690"/>
    </source>
</evidence>